<evidence type="ECO:0000256" key="11">
    <source>
        <dbReference type="PROSITE-ProRule" id="PRU00703"/>
    </source>
</evidence>
<dbReference type="GO" id="GO:0005886">
    <property type="term" value="C:plasma membrane"/>
    <property type="evidence" value="ECO:0007669"/>
    <property type="project" value="UniProtKB-SubCell"/>
</dbReference>
<organism evidence="18 19">
    <name type="scientific">Stomoxys calcitrans</name>
    <name type="common">Stable fly</name>
    <name type="synonym">Conops calcitrans</name>
    <dbReference type="NCBI Taxonomy" id="35570"/>
    <lineage>
        <taxon>Eukaryota</taxon>
        <taxon>Metazoa</taxon>
        <taxon>Ecdysozoa</taxon>
        <taxon>Arthropoda</taxon>
        <taxon>Hexapoda</taxon>
        <taxon>Insecta</taxon>
        <taxon>Pterygota</taxon>
        <taxon>Neoptera</taxon>
        <taxon>Endopterygota</taxon>
        <taxon>Diptera</taxon>
        <taxon>Brachycera</taxon>
        <taxon>Muscomorpha</taxon>
        <taxon>Muscoidea</taxon>
        <taxon>Muscidae</taxon>
        <taxon>Stomoxys</taxon>
    </lineage>
</organism>
<feature type="region of interest" description="Disordered" evidence="13">
    <location>
        <begin position="953"/>
        <end position="997"/>
    </location>
</feature>
<evidence type="ECO:0000256" key="6">
    <source>
        <dbReference type="ARBA" id="ARBA00022737"/>
    </source>
</evidence>
<dbReference type="KEGG" id="scac:106083530"/>
<dbReference type="Proteomes" id="UP000095300">
    <property type="component" value="Unassembled WGS sequence"/>
</dbReference>
<dbReference type="PROSITE" id="PS50042">
    <property type="entry name" value="CNMP_BINDING_3"/>
    <property type="match status" value="1"/>
</dbReference>
<evidence type="ECO:0000259" key="16">
    <source>
        <dbReference type="PROSITE" id="PS51371"/>
    </source>
</evidence>
<evidence type="ECO:0000259" key="17">
    <source>
        <dbReference type="PROSITE" id="PS51846"/>
    </source>
</evidence>
<evidence type="ECO:0000256" key="3">
    <source>
        <dbReference type="ARBA" id="ARBA00022448"/>
    </source>
</evidence>
<dbReference type="PANTHER" id="PTHR12064">
    <property type="entry name" value="METAL TRANSPORTER CNNM"/>
    <property type="match status" value="1"/>
</dbReference>
<keyword evidence="8" id="KW-0406">Ion transport</keyword>
<comment type="subcellular location">
    <subcellularLocation>
        <location evidence="1">Cell membrane</location>
        <topology evidence="1">Multi-pass membrane protein</topology>
    </subcellularLocation>
</comment>
<evidence type="ECO:0000256" key="7">
    <source>
        <dbReference type="ARBA" id="ARBA00022989"/>
    </source>
</evidence>
<dbReference type="InterPro" id="IPR018490">
    <property type="entry name" value="cNMP-bd_dom_sf"/>
</dbReference>
<evidence type="ECO:0000313" key="19">
    <source>
        <dbReference type="Proteomes" id="UP000095300"/>
    </source>
</evidence>
<dbReference type="GO" id="GO:0022857">
    <property type="term" value="F:transmembrane transporter activity"/>
    <property type="evidence" value="ECO:0007669"/>
    <property type="project" value="TreeGrafter"/>
</dbReference>
<evidence type="ECO:0000256" key="4">
    <source>
        <dbReference type="ARBA" id="ARBA00022475"/>
    </source>
</evidence>
<dbReference type="AlphaFoldDB" id="A0A1I8PUF5"/>
<feature type="transmembrane region" description="Helical" evidence="14">
    <location>
        <begin position="444"/>
        <end position="464"/>
    </location>
</feature>
<dbReference type="InterPro" id="IPR000644">
    <property type="entry name" value="CBS_dom"/>
</dbReference>
<keyword evidence="5 12" id="KW-0812">Transmembrane</keyword>
<feature type="transmembrane region" description="Helical" evidence="14">
    <location>
        <begin position="329"/>
        <end position="356"/>
    </location>
</feature>
<sequence length="997" mass="111091">MEVKRLPFAENCQRRTRNSNSMQYNECNKTTTTTANNKVEKCLATMPNEKVKNKGKSMMAYLRQAGLKIGSPHPTNTYHYDASPFTTLFSKFNIFLESLVPLLLLQKYPLRASTPFAVNALIFLIFSSAFQCGTCAVNSGDSLVNQPHTNMDDPTTTTWSTKIVNGLNNMYINSQMPYDYNNMPLLKSAESQNRDSSPLIITGFRLESSGHEVEYDNGIPSVMSETTFTVRIFGSGINENTVIAFTTDVREAGTYCQYPSTLLHKVVNGSITNNTALYEATLPKSKNDFYICAKNDANAFKYDDYLNPLVHQCKESWCILRSHESLLPLWVSILIILICLCFSALFSGLNLGLMALDRTELKILRNTGSDKEREYAKKIQPVRDQGNYLLCSILLGNVLVNSTFTILLDGLTSGLIAVVFSTLAIVIFGEITPQAICSRHGLAVGAKTILITKFIMVVTFPLSYPTSKILDVLLGEEIGNVYNRERLKELVKVTTGINDLDKNEVNIISGALELRKKTVADVMTHIDDAFMLPLDATLDFETVSEIMKSGFSRIPVYDGDRRNIITLLYIKDLAFVDPDDNTPLKTLCEFYQNPVHFVFEDYTLDVMFNQFKDGTIGHLAFVHRVNNEGDGDPFYETIGLVTLEDVIEELIQAEIVDETDVFVDNRTKVRRNRNKKQDFTVFAERRENQTIHISPQLTLATYQFLSTSIDAFKKEVISEQILRRLLNQDIVHSIKCKGKEKDDPSLFIFQQNKAVDFFVLILEGRVEVTVGKESLLFESGPFTYFGTQALVPNVVVDSPSQMGSLQSLTLDSKVRQTFVPDYSVRAVADVVYIAIKRNLYLTAKKATLLEKSRKSGAEPSCAEFDDEVEKLLHSIHEDDRPHHIRSNHSMRKGSTAVGSNTASPSFNDFSSQHSRSIVAAGNQLNSGSNSGEINDVVSLNSLMTSEAAAADFPNVSRSNNGDNTAGAGNANSNSEKAHNNDVVTTPLLPKPHNANIK</sequence>
<dbReference type="Pfam" id="PF25562">
    <property type="entry name" value="CNBH_CNNM2_C"/>
    <property type="match status" value="1"/>
</dbReference>
<evidence type="ECO:0000256" key="13">
    <source>
        <dbReference type="SAM" id="MobiDB-lite"/>
    </source>
</evidence>
<keyword evidence="9 11" id="KW-0129">CBS domain</keyword>
<evidence type="ECO:0000256" key="5">
    <source>
        <dbReference type="ARBA" id="ARBA00022692"/>
    </source>
</evidence>
<evidence type="ECO:0000256" key="2">
    <source>
        <dbReference type="ARBA" id="ARBA00010484"/>
    </source>
</evidence>
<evidence type="ECO:0000256" key="10">
    <source>
        <dbReference type="ARBA" id="ARBA00023136"/>
    </source>
</evidence>
<dbReference type="FunFam" id="3.10.580.10:FF:000001">
    <property type="entry name" value="Putative metal transporter CNNM3 isoform 2"/>
    <property type="match status" value="1"/>
</dbReference>
<protein>
    <recommendedName>
        <fullName evidence="20">CNNM transmembrane domain-containing protein</fullName>
    </recommendedName>
</protein>
<dbReference type="Gene3D" id="2.60.120.10">
    <property type="entry name" value="Jelly Rolls"/>
    <property type="match status" value="1"/>
</dbReference>
<evidence type="ECO:0000256" key="12">
    <source>
        <dbReference type="PROSITE-ProRule" id="PRU01193"/>
    </source>
</evidence>
<dbReference type="GO" id="GO:0006811">
    <property type="term" value="P:monoatomic ion transport"/>
    <property type="evidence" value="ECO:0007669"/>
    <property type="project" value="UniProtKB-KW"/>
</dbReference>
<name>A0A1I8PUF5_STOCA</name>
<dbReference type="STRING" id="35570.A0A1I8PUF5"/>
<dbReference type="CDD" id="cd04590">
    <property type="entry name" value="CBS_pair_CorC_HlyC_assoc"/>
    <property type="match status" value="1"/>
</dbReference>
<dbReference type="EnsemblMetazoa" id="SCAU011226-RB">
    <property type="protein sequence ID" value="SCAU011226-PB"/>
    <property type="gene ID" value="SCAU011226"/>
</dbReference>
<proteinExistence type="inferred from homology"/>
<evidence type="ECO:0000256" key="9">
    <source>
        <dbReference type="ARBA" id="ARBA00023122"/>
    </source>
</evidence>
<feature type="compositionally biased region" description="Low complexity" evidence="13">
    <location>
        <begin position="958"/>
        <end position="974"/>
    </location>
</feature>
<evidence type="ECO:0000256" key="1">
    <source>
        <dbReference type="ARBA" id="ARBA00004651"/>
    </source>
</evidence>
<dbReference type="PROSITE" id="PS51846">
    <property type="entry name" value="CNNM"/>
    <property type="match status" value="1"/>
</dbReference>
<dbReference type="PANTHER" id="PTHR12064:SF94">
    <property type="entry name" value="UNEXTENDED PROTEIN"/>
    <property type="match status" value="1"/>
</dbReference>
<dbReference type="InterPro" id="IPR046342">
    <property type="entry name" value="CBS_dom_sf"/>
</dbReference>
<keyword evidence="6" id="KW-0677">Repeat</keyword>
<dbReference type="InterPro" id="IPR014710">
    <property type="entry name" value="RmlC-like_jellyroll"/>
</dbReference>
<feature type="region of interest" description="Disordered" evidence="13">
    <location>
        <begin position="877"/>
        <end position="910"/>
    </location>
</feature>
<dbReference type="InterPro" id="IPR044751">
    <property type="entry name" value="Ion_transp-like_CBS"/>
</dbReference>
<dbReference type="OrthoDB" id="5353557at2759"/>
<keyword evidence="7 12" id="KW-1133">Transmembrane helix</keyword>
<keyword evidence="10 12" id="KW-0472">Membrane</keyword>
<evidence type="ECO:0000313" key="18">
    <source>
        <dbReference type="EnsemblMetazoa" id="SCAU011226-PB"/>
    </source>
</evidence>
<feature type="domain" description="CBS" evidence="16">
    <location>
        <begin position="523"/>
        <end position="584"/>
    </location>
</feature>
<evidence type="ECO:0008006" key="20">
    <source>
        <dbReference type="Google" id="ProtNLM"/>
    </source>
</evidence>
<evidence type="ECO:0000256" key="8">
    <source>
        <dbReference type="ARBA" id="ARBA00023065"/>
    </source>
</evidence>
<accession>A0A1I8PUF5</accession>
<feature type="compositionally biased region" description="Basic residues" evidence="13">
    <location>
        <begin position="882"/>
        <end position="891"/>
    </location>
</feature>
<feature type="compositionally biased region" description="Polar residues" evidence="13">
    <location>
        <begin position="896"/>
        <end position="910"/>
    </location>
</feature>
<dbReference type="PROSITE" id="PS51371">
    <property type="entry name" value="CBS"/>
    <property type="match status" value="1"/>
</dbReference>
<dbReference type="SUPFAM" id="SSF51206">
    <property type="entry name" value="cAMP-binding domain-like"/>
    <property type="match status" value="1"/>
</dbReference>
<feature type="domain" description="Cyclic nucleotide-binding" evidence="15">
    <location>
        <begin position="721"/>
        <end position="799"/>
    </location>
</feature>
<dbReference type="InterPro" id="IPR045095">
    <property type="entry name" value="ACDP"/>
</dbReference>
<keyword evidence="4" id="KW-1003">Cell membrane</keyword>
<dbReference type="VEuPathDB" id="VectorBase:SCAU011226"/>
<keyword evidence="19" id="KW-1185">Reference proteome</keyword>
<comment type="similarity">
    <text evidence="2">Belongs to the ACDP family.</text>
</comment>
<gene>
    <name evidence="18" type="primary">106083530</name>
</gene>
<dbReference type="InterPro" id="IPR002550">
    <property type="entry name" value="CNNM"/>
</dbReference>
<dbReference type="InterPro" id="IPR000595">
    <property type="entry name" value="cNMP-bd_dom"/>
</dbReference>
<dbReference type="SUPFAM" id="SSF54631">
    <property type="entry name" value="CBS-domain pair"/>
    <property type="match status" value="1"/>
</dbReference>
<feature type="domain" description="CNNM transmembrane" evidence="17">
    <location>
        <begin position="325"/>
        <end position="504"/>
    </location>
</feature>
<dbReference type="Gene3D" id="3.10.580.10">
    <property type="entry name" value="CBS-domain"/>
    <property type="match status" value="1"/>
</dbReference>
<dbReference type="GO" id="GO:0010960">
    <property type="term" value="P:magnesium ion homeostasis"/>
    <property type="evidence" value="ECO:0007669"/>
    <property type="project" value="InterPro"/>
</dbReference>
<feature type="transmembrane region" description="Helical" evidence="14">
    <location>
        <begin position="414"/>
        <end position="432"/>
    </location>
</feature>
<dbReference type="Pfam" id="PF01595">
    <property type="entry name" value="CNNM"/>
    <property type="match status" value="1"/>
</dbReference>
<reference evidence="18" key="1">
    <citation type="submission" date="2020-05" db="UniProtKB">
        <authorList>
            <consortium name="EnsemblMetazoa"/>
        </authorList>
    </citation>
    <scope>IDENTIFICATION</scope>
    <source>
        <strain evidence="18">USDA</strain>
    </source>
</reference>
<evidence type="ECO:0000259" key="15">
    <source>
        <dbReference type="PROSITE" id="PS50042"/>
    </source>
</evidence>
<feature type="transmembrane region" description="Helical" evidence="14">
    <location>
        <begin position="387"/>
        <end position="408"/>
    </location>
</feature>
<evidence type="ECO:0000256" key="14">
    <source>
        <dbReference type="SAM" id="Phobius"/>
    </source>
</evidence>
<keyword evidence="3" id="KW-0813">Transport</keyword>